<proteinExistence type="predicted"/>
<feature type="chain" id="PRO_5040368279" evidence="1">
    <location>
        <begin position="23"/>
        <end position="411"/>
    </location>
</feature>
<accession>A0A9N8H3R0</accession>
<gene>
    <name evidence="2" type="ORF">SEMRO_93_G048700.1</name>
</gene>
<dbReference type="InterPro" id="IPR027417">
    <property type="entry name" value="P-loop_NTPase"/>
</dbReference>
<feature type="signal peptide" evidence="1">
    <location>
        <begin position="1"/>
        <end position="22"/>
    </location>
</feature>
<protein>
    <submittedName>
        <fullName evidence="2">Uncharacterized protein</fullName>
    </submittedName>
</protein>
<dbReference type="Gene3D" id="3.40.50.300">
    <property type="entry name" value="P-loop containing nucleotide triphosphate hydrolases"/>
    <property type="match status" value="1"/>
</dbReference>
<evidence type="ECO:0000256" key="1">
    <source>
        <dbReference type="SAM" id="SignalP"/>
    </source>
</evidence>
<comment type="caution">
    <text evidence="2">The sequence shown here is derived from an EMBL/GenBank/DDBJ whole genome shotgun (WGS) entry which is preliminary data.</text>
</comment>
<evidence type="ECO:0000313" key="3">
    <source>
        <dbReference type="Proteomes" id="UP001153069"/>
    </source>
</evidence>
<dbReference type="AlphaFoldDB" id="A0A9N8H3R0"/>
<name>A0A9N8H3R0_9STRA</name>
<sequence>MPLQQFWLKALTLVVIVQQSSYWGYRFGRDQCLFKDCVPSNEAVDNAMRAASMPFAARRRDLDVQKYPTAKPRRGIVLTSQCSGSEWVVSSLNNVPGVTWHLERMIRYSRTYMKDAEWETVPWKTYRQELEQAFTFTSGGPKDLPEITPKKDNTKGLRTKMVGFKLMYDQIPQHLRFQFAEWLEENQVFVVHLRRKCAALQWSSQMEKYMRGYRFKIKKDHIYSQKEKDALPPRNWNITLVDRKGFNNRWLESIHLLEENQNEFANYLHVFAAKVPVFEFNYETVDGPYQANWFNALYAFLGLDFTHPSGGSKTVKTGSRTCEDRMVKLGGPSLKSLESVAPQSRVECLRMKTLAMAGNTTTSAAAMQQMGLGDLLLPPSDGRCRLGPNCRQIEYGKFQDDLLKRPAMYQG</sequence>
<dbReference type="EMBL" id="CAICTM010000092">
    <property type="protein sequence ID" value="CAB9500858.1"/>
    <property type="molecule type" value="Genomic_DNA"/>
</dbReference>
<reference evidence="2" key="1">
    <citation type="submission" date="2020-06" db="EMBL/GenBank/DDBJ databases">
        <authorList>
            <consortium name="Plant Systems Biology data submission"/>
        </authorList>
    </citation>
    <scope>NUCLEOTIDE SEQUENCE</scope>
    <source>
        <strain evidence="2">D6</strain>
    </source>
</reference>
<keyword evidence="1" id="KW-0732">Signal</keyword>
<evidence type="ECO:0000313" key="2">
    <source>
        <dbReference type="EMBL" id="CAB9500858.1"/>
    </source>
</evidence>
<dbReference type="SUPFAM" id="SSF52540">
    <property type="entry name" value="P-loop containing nucleoside triphosphate hydrolases"/>
    <property type="match status" value="1"/>
</dbReference>
<dbReference type="Proteomes" id="UP001153069">
    <property type="component" value="Unassembled WGS sequence"/>
</dbReference>
<dbReference type="OrthoDB" id="10568652at2759"/>
<keyword evidence="3" id="KW-1185">Reference proteome</keyword>
<organism evidence="2 3">
    <name type="scientific">Seminavis robusta</name>
    <dbReference type="NCBI Taxonomy" id="568900"/>
    <lineage>
        <taxon>Eukaryota</taxon>
        <taxon>Sar</taxon>
        <taxon>Stramenopiles</taxon>
        <taxon>Ochrophyta</taxon>
        <taxon>Bacillariophyta</taxon>
        <taxon>Bacillariophyceae</taxon>
        <taxon>Bacillariophycidae</taxon>
        <taxon>Naviculales</taxon>
        <taxon>Naviculaceae</taxon>
        <taxon>Seminavis</taxon>
    </lineage>
</organism>